<dbReference type="GO" id="GO:0005737">
    <property type="term" value="C:cytoplasm"/>
    <property type="evidence" value="ECO:0007669"/>
    <property type="project" value="UniProtKB-SubCell"/>
</dbReference>
<dbReference type="InterPro" id="IPR053924">
    <property type="entry name" value="RecX_HTH_2nd"/>
</dbReference>
<organism evidence="11">
    <name type="scientific">Candidatus Kentrum sp. FM</name>
    <dbReference type="NCBI Taxonomy" id="2126340"/>
    <lineage>
        <taxon>Bacteria</taxon>
        <taxon>Pseudomonadati</taxon>
        <taxon>Pseudomonadota</taxon>
        <taxon>Gammaproteobacteria</taxon>
        <taxon>Candidatus Kentrum</taxon>
    </lineage>
</organism>
<dbReference type="GO" id="GO:0006282">
    <property type="term" value="P:regulation of DNA repair"/>
    <property type="evidence" value="ECO:0007669"/>
    <property type="project" value="UniProtKB-UniRule"/>
</dbReference>
<dbReference type="InterPro" id="IPR053926">
    <property type="entry name" value="RecX_HTH_1st"/>
</dbReference>
<evidence type="ECO:0000256" key="1">
    <source>
        <dbReference type="ARBA" id="ARBA00004496"/>
    </source>
</evidence>
<dbReference type="InterPro" id="IPR053925">
    <property type="entry name" value="RecX_HTH_3rd"/>
</dbReference>
<evidence type="ECO:0000259" key="8">
    <source>
        <dbReference type="Pfam" id="PF21982"/>
    </source>
</evidence>
<feature type="domain" description="RecX first three-helical" evidence="8">
    <location>
        <begin position="12"/>
        <end position="50"/>
    </location>
</feature>
<accession>A0A450W4M3</accession>
<evidence type="ECO:0000259" key="6">
    <source>
        <dbReference type="Pfam" id="PF02631"/>
    </source>
</evidence>
<dbReference type="PANTHER" id="PTHR33602:SF1">
    <property type="entry name" value="REGULATORY PROTEIN RECX FAMILY PROTEIN"/>
    <property type="match status" value="1"/>
</dbReference>
<dbReference type="InterPro" id="IPR036388">
    <property type="entry name" value="WH-like_DNA-bd_sf"/>
</dbReference>
<protein>
    <recommendedName>
        <fullName evidence="3 5">Regulatory protein RecX</fullName>
    </recommendedName>
</protein>
<dbReference type="EMBL" id="CAADEZ010000077">
    <property type="protein sequence ID" value="VFJ49886.1"/>
    <property type="molecule type" value="Genomic_DNA"/>
</dbReference>
<dbReference type="Pfam" id="PF02631">
    <property type="entry name" value="RecX_HTH2"/>
    <property type="match status" value="1"/>
</dbReference>
<name>A0A450W4M3_9GAMM</name>
<evidence type="ECO:0000256" key="4">
    <source>
        <dbReference type="ARBA" id="ARBA00022490"/>
    </source>
</evidence>
<dbReference type="EMBL" id="CAADFA010000258">
    <property type="protein sequence ID" value="VFJ59865.1"/>
    <property type="molecule type" value="Genomic_DNA"/>
</dbReference>
<keyword evidence="4 5" id="KW-0963">Cytoplasm</keyword>
<dbReference type="Pfam" id="PF21981">
    <property type="entry name" value="RecX_HTH3"/>
    <property type="match status" value="1"/>
</dbReference>
<evidence type="ECO:0000256" key="5">
    <source>
        <dbReference type="HAMAP-Rule" id="MF_01114"/>
    </source>
</evidence>
<comment type="subcellular location">
    <subcellularLocation>
        <location evidence="1 5">Cytoplasm</location>
    </subcellularLocation>
</comment>
<comment type="function">
    <text evidence="5">Modulates RecA activity.</text>
</comment>
<feature type="domain" description="RecX second three-helical" evidence="6">
    <location>
        <begin position="57"/>
        <end position="94"/>
    </location>
</feature>
<evidence type="ECO:0000313" key="10">
    <source>
        <dbReference type="EMBL" id="VFJ59865.1"/>
    </source>
</evidence>
<evidence type="ECO:0000256" key="2">
    <source>
        <dbReference type="ARBA" id="ARBA00009695"/>
    </source>
</evidence>
<dbReference type="AlphaFoldDB" id="A0A450W4M3"/>
<dbReference type="InterPro" id="IPR003783">
    <property type="entry name" value="Regulatory_RecX"/>
</dbReference>
<reference evidence="11" key="1">
    <citation type="submission" date="2019-02" db="EMBL/GenBank/DDBJ databases">
        <authorList>
            <person name="Gruber-Vodicka R. H."/>
            <person name="Seah K. B. B."/>
        </authorList>
    </citation>
    <scope>NUCLEOTIDE SEQUENCE</scope>
    <source>
        <strain evidence="9">BECK_BZ163</strain>
        <strain evidence="11">BECK_BZ164</strain>
        <strain evidence="10">BECK_BZ165</strain>
    </source>
</reference>
<comment type="similarity">
    <text evidence="2 5">Belongs to the RecX family.</text>
</comment>
<evidence type="ECO:0000256" key="3">
    <source>
        <dbReference type="ARBA" id="ARBA00018111"/>
    </source>
</evidence>
<dbReference type="EMBL" id="CAADFL010000219">
    <property type="protein sequence ID" value="VFK11993.1"/>
    <property type="molecule type" value="Genomic_DNA"/>
</dbReference>
<dbReference type="HAMAP" id="MF_01114">
    <property type="entry name" value="RecX"/>
    <property type="match status" value="1"/>
</dbReference>
<evidence type="ECO:0000259" key="7">
    <source>
        <dbReference type="Pfam" id="PF21981"/>
    </source>
</evidence>
<evidence type="ECO:0000313" key="9">
    <source>
        <dbReference type="EMBL" id="VFJ49886.1"/>
    </source>
</evidence>
<dbReference type="Pfam" id="PF21982">
    <property type="entry name" value="RecX_HTH1"/>
    <property type="match status" value="1"/>
</dbReference>
<proteinExistence type="inferred from homology"/>
<evidence type="ECO:0000313" key="11">
    <source>
        <dbReference type="EMBL" id="VFK11993.1"/>
    </source>
</evidence>
<gene>
    <name evidence="5" type="primary">recX</name>
    <name evidence="9" type="ORF">BECKFM1743A_GA0114220_100775</name>
    <name evidence="11" type="ORF">BECKFM1743B_GA0114221_102195</name>
    <name evidence="10" type="ORF">BECKFM1743C_GA0114222_102584</name>
</gene>
<feature type="domain" description="RecX third three-helical" evidence="7">
    <location>
        <begin position="102"/>
        <end position="146"/>
    </location>
</feature>
<sequence length="149" mass="17258">MPTDLEIELAVRQKALGLLARREHSVRELARKLAAKGIRAELVTRVVSRLCEDNLLSDARFTEIFVEQRVEGGYGPIRIRHELRERGIDGDLATRHLSRDEAEWLERVATAREKRFGPARPADLKERARQTRFLLYRGFESEHIRTMLG</sequence>
<dbReference type="Gene3D" id="1.10.10.10">
    <property type="entry name" value="Winged helix-like DNA-binding domain superfamily/Winged helix DNA-binding domain"/>
    <property type="match status" value="3"/>
</dbReference>
<dbReference type="PANTHER" id="PTHR33602">
    <property type="entry name" value="REGULATORY PROTEIN RECX FAMILY PROTEIN"/>
    <property type="match status" value="1"/>
</dbReference>